<protein>
    <submittedName>
        <fullName evidence="2">N-terminal half of MaoC dehydratase</fullName>
    </submittedName>
</protein>
<organism evidence="2 3">
    <name type="scientific">Rhodococcoides kroppenstedtii</name>
    <dbReference type="NCBI Taxonomy" id="293050"/>
    <lineage>
        <taxon>Bacteria</taxon>
        <taxon>Bacillati</taxon>
        <taxon>Actinomycetota</taxon>
        <taxon>Actinomycetes</taxon>
        <taxon>Mycobacteriales</taxon>
        <taxon>Nocardiaceae</taxon>
        <taxon>Rhodococcoides</taxon>
    </lineage>
</organism>
<feature type="domain" description="FAS1-like dehydratase" evidence="1">
    <location>
        <begin position="12"/>
        <end position="141"/>
    </location>
</feature>
<reference evidence="2 3" key="1">
    <citation type="submission" date="2016-10" db="EMBL/GenBank/DDBJ databases">
        <authorList>
            <person name="de Groot N.N."/>
        </authorList>
    </citation>
    <scope>NUCLEOTIDE SEQUENCE [LARGE SCALE GENOMIC DNA]</scope>
    <source>
        <strain evidence="2 3">DSM 44908</strain>
    </source>
</reference>
<evidence type="ECO:0000313" key="3">
    <source>
        <dbReference type="Proteomes" id="UP000182054"/>
    </source>
</evidence>
<dbReference type="GeneID" id="85486244"/>
<dbReference type="Gene3D" id="3.10.129.10">
    <property type="entry name" value="Hotdog Thioesterase"/>
    <property type="match status" value="1"/>
</dbReference>
<dbReference type="CDD" id="cd03441">
    <property type="entry name" value="R_hydratase_like"/>
    <property type="match status" value="1"/>
</dbReference>
<dbReference type="InterPro" id="IPR039569">
    <property type="entry name" value="FAS1-like_DH_region"/>
</dbReference>
<dbReference type="InterPro" id="IPR029069">
    <property type="entry name" value="HotDog_dom_sf"/>
</dbReference>
<dbReference type="AlphaFoldDB" id="A0A1I0TS47"/>
<sequence>MNDQRFDRTLQLVGQVYVMPDYYEVGREKIRELSRALQNDHPAHHREDAAAELGYGGLVAPATFVSVVGSVALDYLFSYILVEYEITAVLQTEQKFVIHRPPVPGDRLVSALTLQSIRQAAGADIMVVENHVTADGEDVVTSTTTFITKTDAEVDPAAVALVDAVLPAGVPRVGPTARPVPSRT</sequence>
<gene>
    <name evidence="2" type="ORF">SAMN05444374_108149</name>
</gene>
<proteinExistence type="predicted"/>
<name>A0A1I0TS47_9NOCA</name>
<evidence type="ECO:0000313" key="2">
    <source>
        <dbReference type="EMBL" id="SFA53856.1"/>
    </source>
</evidence>
<dbReference type="EMBL" id="FOJN01000008">
    <property type="protein sequence ID" value="SFA53856.1"/>
    <property type="molecule type" value="Genomic_DNA"/>
</dbReference>
<dbReference type="Proteomes" id="UP000182054">
    <property type="component" value="Unassembled WGS sequence"/>
</dbReference>
<dbReference type="Pfam" id="PF13452">
    <property type="entry name" value="FAS1_DH_region"/>
    <property type="match status" value="1"/>
</dbReference>
<evidence type="ECO:0000259" key="1">
    <source>
        <dbReference type="Pfam" id="PF13452"/>
    </source>
</evidence>
<dbReference type="SUPFAM" id="SSF54637">
    <property type="entry name" value="Thioesterase/thiol ester dehydrase-isomerase"/>
    <property type="match status" value="1"/>
</dbReference>
<dbReference type="RefSeq" id="WP_244516495.1">
    <property type="nucleotide sequence ID" value="NZ_CP135915.1"/>
</dbReference>
<accession>A0A1I0TS47</accession>